<keyword evidence="2 3" id="KW-0378">Hydrolase</keyword>
<dbReference type="InterPro" id="IPR002018">
    <property type="entry name" value="CarbesteraseB"/>
</dbReference>
<gene>
    <name evidence="5" type="ORF">SAMN05660657_03425</name>
</gene>
<dbReference type="Proteomes" id="UP000199546">
    <property type="component" value="Unassembled WGS sequence"/>
</dbReference>
<dbReference type="InterPro" id="IPR019826">
    <property type="entry name" value="Carboxylesterase_B_AS"/>
</dbReference>
<evidence type="ECO:0000259" key="4">
    <source>
        <dbReference type="Pfam" id="PF00135"/>
    </source>
</evidence>
<feature type="domain" description="Carboxylesterase type B" evidence="4">
    <location>
        <begin position="5"/>
        <end position="455"/>
    </location>
</feature>
<organism evidence="5 6">
    <name type="scientific">Geodermatophilus amargosae</name>
    <dbReference type="NCBI Taxonomy" id="1296565"/>
    <lineage>
        <taxon>Bacteria</taxon>
        <taxon>Bacillati</taxon>
        <taxon>Actinomycetota</taxon>
        <taxon>Actinomycetes</taxon>
        <taxon>Geodermatophilales</taxon>
        <taxon>Geodermatophilaceae</taxon>
        <taxon>Geodermatophilus</taxon>
    </lineage>
</organism>
<keyword evidence="6" id="KW-1185">Reference proteome</keyword>
<dbReference type="EMBL" id="FPBA01000013">
    <property type="protein sequence ID" value="SFT84160.1"/>
    <property type="molecule type" value="Genomic_DNA"/>
</dbReference>
<dbReference type="PANTHER" id="PTHR11559">
    <property type="entry name" value="CARBOXYLESTERASE"/>
    <property type="match status" value="1"/>
</dbReference>
<reference evidence="6" key="1">
    <citation type="submission" date="2016-10" db="EMBL/GenBank/DDBJ databases">
        <authorList>
            <person name="Varghese N."/>
            <person name="Submissions S."/>
        </authorList>
    </citation>
    <scope>NUCLEOTIDE SEQUENCE [LARGE SCALE GENOMIC DNA]</scope>
    <source>
        <strain evidence="6">DSM 46136</strain>
    </source>
</reference>
<dbReference type="OrthoDB" id="3199405at2"/>
<dbReference type="PROSITE" id="PS00122">
    <property type="entry name" value="CARBOXYLESTERASE_B_1"/>
    <property type="match status" value="1"/>
</dbReference>
<dbReference type="InterPro" id="IPR019819">
    <property type="entry name" value="Carboxylesterase_B_CS"/>
</dbReference>
<evidence type="ECO:0000256" key="1">
    <source>
        <dbReference type="ARBA" id="ARBA00005964"/>
    </source>
</evidence>
<dbReference type="Pfam" id="PF00135">
    <property type="entry name" value="COesterase"/>
    <property type="match status" value="1"/>
</dbReference>
<dbReference type="EC" id="3.1.1.-" evidence="3"/>
<dbReference type="InterPro" id="IPR050309">
    <property type="entry name" value="Type-B_Carboxylest/Lipase"/>
</dbReference>
<sequence length="481" mass="49979">MARTLVVTGSGPVAGRLEDGVRSWRGVPYARAERFGGAGAAPSWRDPLDGTRPGPVGVQYLPDGTRVGVEDCLTLDVYAPAEADGPLPVLFWVHGGAFRTGAAADYDGSVLAAAGPVVVVAVSYRLGPLGFLQLGTADDPEPSPAMTDLLAALDWVQREVAGFGGDPDRLTLVGQSAGASLVCALLATPAGRRARAAIAFSIGGPPQEPAESAEVAGRVLTRLGVPRTDRARLRDLPAEAVLAAAREAAAASRRDHLGGVFWGPVVDGAVLPGRPVDVAARGDLRGTALWLGSCRDEMTVFLQSGAEEAAAVARGHVGDEAFDRLLGVYGATARPGEDPLQALLTDEMWLRPAWRLAEAQAAAGGRAWLSRWDHAPSLPPFDRLGPTHGADNASLWAHPPRFVERPLLGRPAAPMGPADLAVTAALHDSVLSLVRGGTPAVGVLEGWPPYEPATRCTALFDATTRVVADPDAGRRSAWTGG</sequence>
<comment type="similarity">
    <text evidence="1 3">Belongs to the type-B carboxylesterase/lipase family.</text>
</comment>
<dbReference type="RefSeq" id="WP_093581095.1">
    <property type="nucleotide sequence ID" value="NZ_FPBA01000013.1"/>
</dbReference>
<dbReference type="PROSITE" id="PS00941">
    <property type="entry name" value="CARBOXYLESTERASE_B_2"/>
    <property type="match status" value="1"/>
</dbReference>
<evidence type="ECO:0000256" key="3">
    <source>
        <dbReference type="RuleBase" id="RU361235"/>
    </source>
</evidence>
<accession>A0A1I7BAD3</accession>
<evidence type="ECO:0000256" key="2">
    <source>
        <dbReference type="ARBA" id="ARBA00022801"/>
    </source>
</evidence>
<dbReference type="AlphaFoldDB" id="A0A1I7BAD3"/>
<proteinExistence type="inferred from homology"/>
<dbReference type="STRING" id="1296565.SAMN05660657_03425"/>
<name>A0A1I7BAD3_9ACTN</name>
<evidence type="ECO:0000313" key="5">
    <source>
        <dbReference type="EMBL" id="SFT84160.1"/>
    </source>
</evidence>
<dbReference type="GO" id="GO:0016787">
    <property type="term" value="F:hydrolase activity"/>
    <property type="evidence" value="ECO:0007669"/>
    <property type="project" value="UniProtKB-KW"/>
</dbReference>
<dbReference type="SUPFAM" id="SSF53474">
    <property type="entry name" value="alpha/beta-Hydrolases"/>
    <property type="match status" value="1"/>
</dbReference>
<evidence type="ECO:0000313" key="6">
    <source>
        <dbReference type="Proteomes" id="UP000199546"/>
    </source>
</evidence>
<dbReference type="InterPro" id="IPR029058">
    <property type="entry name" value="AB_hydrolase_fold"/>
</dbReference>
<dbReference type="Gene3D" id="3.40.50.1820">
    <property type="entry name" value="alpha/beta hydrolase"/>
    <property type="match status" value="1"/>
</dbReference>
<protein>
    <recommendedName>
        <fullName evidence="3">Carboxylic ester hydrolase</fullName>
        <ecNumber evidence="3">3.1.1.-</ecNumber>
    </recommendedName>
</protein>